<evidence type="ECO:0000313" key="1">
    <source>
        <dbReference type="EMBL" id="KAH8015901.1"/>
    </source>
</evidence>
<reference evidence="1" key="1">
    <citation type="submission" date="2021-08" db="EMBL/GenBank/DDBJ databases">
        <title>The first chromosome-level gecko genome reveals the dynamic sex chromosomes of Neotropical dwarf geckos (Sphaerodactylidae: Sphaerodactylus).</title>
        <authorList>
            <person name="Pinto B.J."/>
            <person name="Keating S.E."/>
            <person name="Gamble T."/>
        </authorList>
    </citation>
    <scope>NUCLEOTIDE SEQUENCE</scope>
    <source>
        <strain evidence="1">TG3544</strain>
    </source>
</reference>
<gene>
    <name evidence="1" type="ORF">K3G42_009987</name>
</gene>
<proteinExistence type="predicted"/>
<evidence type="ECO:0000313" key="2">
    <source>
        <dbReference type="Proteomes" id="UP000827872"/>
    </source>
</evidence>
<keyword evidence="2" id="KW-1185">Reference proteome</keyword>
<name>A0ACB8G858_9SAUR</name>
<sequence>MSTSAIRRKSYKKAQQEAEAFAPIQWEGNHGGGVEVPAGKLQVMEKFFTPVPSGKEGKGAADMDLRSCHQQWADSRSDRGSTLSWSSSTTASTSSASWSSEASFNKKTFLKASPHSQHSQSCVDISSQASAFHHGRDQKVAYKVGDPSGSMVRLRKGQSKSADRLSRRQGHQEVQLLPGQTDSIDRRLYKSPGLERSLMFNEQAEILAPGQPRQTAASGPSKGILKNGAVTRGDRLRKAKSIETITVRSLEGESRPPPGPVGPLQRQKQPPSSLDLSAPKKSPNMKRRKLTDEKMRFSQFLNEITQQVMSPSSLCSLGWKPPAVALASKPPSTDGSDSKGSSSKASSPGSFLDVAEGKEEKPSRGRRRLVRPSAKGDFAHNHYTRQQPSPAPARTTDETSTSPECGPPAPLTVSWGSLPKQPGEASQGRKKLQETKAGLGKDSEGQELPLQKAEEDMAGVAEKPSTTDHQENRAGKTRTLSKEFLEEVNTEQRISPQLQQPTSSVRKDEEQSRSGQKDLQKTWEELESLKENFSKFQQDYSDTRQTNQLLEEKLQNIAQIMAEERQALNQRINELLERLVMSQNTLNTLEKLNISGLLSKSTAEHQHEKADSPDSFCSLTILDIVPPPDFRDGISDAHPTPIQFDSATETSKLGCSSESDTATPNGEEIPLLSYKALSPPPEVPSRHCRNHTQVTAFKPWKQTSTKFSVEHVNSAEGEYSGEETTPLCPLPTPRFLYLRQEALVAPSGPSSFPPLPGPESVVFGLVHPTSPSGVPPSGPLERVPEVSSSESSDDGEVSWCPGLMEKASGSHLDYQAAQKMLDSLLRKNSGQEKTLGKEPLQTGRLGGFSFTSYQEGNGPGRTPDRQHRIRFCQDFSNPVEELAEGKSYPCLQYVRGSLPRGAKGEAGGLESIDAAQDSTLL</sequence>
<accession>A0ACB8G858</accession>
<protein>
    <submittedName>
        <fullName evidence="1">Uncharacterized protein</fullName>
    </submittedName>
</protein>
<comment type="caution">
    <text evidence="1">The sequence shown here is derived from an EMBL/GenBank/DDBJ whole genome shotgun (WGS) entry which is preliminary data.</text>
</comment>
<dbReference type="EMBL" id="CM037614">
    <property type="protein sequence ID" value="KAH8015901.1"/>
    <property type="molecule type" value="Genomic_DNA"/>
</dbReference>
<dbReference type="Proteomes" id="UP000827872">
    <property type="component" value="Linkage Group LG01"/>
</dbReference>
<organism evidence="1 2">
    <name type="scientific">Sphaerodactylus townsendi</name>
    <dbReference type="NCBI Taxonomy" id="933632"/>
    <lineage>
        <taxon>Eukaryota</taxon>
        <taxon>Metazoa</taxon>
        <taxon>Chordata</taxon>
        <taxon>Craniata</taxon>
        <taxon>Vertebrata</taxon>
        <taxon>Euteleostomi</taxon>
        <taxon>Lepidosauria</taxon>
        <taxon>Squamata</taxon>
        <taxon>Bifurcata</taxon>
        <taxon>Gekkota</taxon>
        <taxon>Sphaerodactylidae</taxon>
        <taxon>Sphaerodactylus</taxon>
    </lineage>
</organism>